<dbReference type="PANTHER" id="PTHR48207:SF3">
    <property type="entry name" value="SUCCINATE--HYDROXYMETHYLGLUTARATE COA-TRANSFERASE"/>
    <property type="match status" value="1"/>
</dbReference>
<dbReference type="Gene3D" id="3.40.50.10540">
    <property type="entry name" value="Crotonobetainyl-coa:carnitine coa-transferase, domain 1"/>
    <property type="match status" value="1"/>
</dbReference>
<feature type="region of interest" description="Disordered" evidence="2">
    <location>
        <begin position="365"/>
        <end position="395"/>
    </location>
</feature>
<organism evidence="3 4">
    <name type="scientific">Streptomyces canus</name>
    <dbReference type="NCBI Taxonomy" id="58343"/>
    <lineage>
        <taxon>Bacteria</taxon>
        <taxon>Bacillati</taxon>
        <taxon>Actinomycetota</taxon>
        <taxon>Actinomycetes</taxon>
        <taxon>Kitasatosporales</taxon>
        <taxon>Streptomycetaceae</taxon>
        <taxon>Streptomyces</taxon>
        <taxon>Streptomyces aurantiacus group</taxon>
    </lineage>
</organism>
<dbReference type="AlphaFoldDB" id="A0A124I003"/>
<dbReference type="Pfam" id="PF02515">
    <property type="entry name" value="CoA_transf_3"/>
    <property type="match status" value="1"/>
</dbReference>
<gene>
    <name evidence="3" type="ORF">AQJ46_11680</name>
</gene>
<evidence type="ECO:0008006" key="5">
    <source>
        <dbReference type="Google" id="ProtNLM"/>
    </source>
</evidence>
<evidence type="ECO:0000313" key="4">
    <source>
        <dbReference type="Proteomes" id="UP000053669"/>
    </source>
</evidence>
<dbReference type="STRING" id="58343.AQJ46_11680"/>
<evidence type="ECO:0000256" key="1">
    <source>
        <dbReference type="ARBA" id="ARBA00022679"/>
    </source>
</evidence>
<dbReference type="Gene3D" id="3.30.1540.10">
    <property type="entry name" value="formyl-coa transferase, domain 3"/>
    <property type="match status" value="1"/>
</dbReference>
<comment type="caution">
    <text evidence="3">The sequence shown here is derived from an EMBL/GenBank/DDBJ whole genome shotgun (WGS) entry which is preliminary data.</text>
</comment>
<name>A0A124I003_9ACTN</name>
<sequence length="395" mass="42800">MADGLELLDGIRVVSLEQYIAAPYCTQLLADAGAEIIKVERPTTGDPRRWYDPKVGPDDDYISGGFASYNRGKKSVELNLSTDDDRRTFEELLATADVLVSNLRPGSLERQGLAPEDLRQRFPRLVICEISGFGTNGGPYAKWPAFDSVIQGMSGLSSLIGEQDGPPGLAPMGTMDLMAGIYATIGILTALVGRAATGHGSHVDAAMYDIGAAFLERPLTLHEYTGEIPTRGIDRFSPVGAFRAGDGGWVSIVIPTEEMWRRCCAALGRPELESDPELDTTLKRAEHMAGRIVPLLEEWAKDKDRHEAVAALRETGQPAGLVQTIADVRACEQLAHRGLFAPIDDERARRTDGTALSLPRLPLLFDGRGARPGPVPRLGADNDEFRTPNSSEVPQ</sequence>
<dbReference type="EMBL" id="LMWU01000010">
    <property type="protein sequence ID" value="KUN72731.1"/>
    <property type="molecule type" value="Genomic_DNA"/>
</dbReference>
<proteinExistence type="predicted"/>
<dbReference type="InterPro" id="IPR044855">
    <property type="entry name" value="CoA-Trfase_III_dom3_sf"/>
</dbReference>
<dbReference type="InterPro" id="IPR050483">
    <property type="entry name" value="CoA-transferase_III_domain"/>
</dbReference>
<accession>A0A124I003</accession>
<dbReference type="InterPro" id="IPR023606">
    <property type="entry name" value="CoA-Trfase_III_dom_1_sf"/>
</dbReference>
<dbReference type="InterPro" id="IPR003673">
    <property type="entry name" value="CoA-Trfase_fam_III"/>
</dbReference>
<dbReference type="PANTHER" id="PTHR48207">
    <property type="entry name" value="SUCCINATE--HYDROXYMETHYLGLUTARATE COA-TRANSFERASE"/>
    <property type="match status" value="1"/>
</dbReference>
<reference evidence="3 4" key="1">
    <citation type="submission" date="2015-10" db="EMBL/GenBank/DDBJ databases">
        <title>Draft genome sequence of Streptomyces canus DSM 40017, type strain for the species Streptomyces canus.</title>
        <authorList>
            <person name="Ruckert C."/>
            <person name="Winkler A."/>
            <person name="Kalinowski J."/>
            <person name="Kampfer P."/>
            <person name="Glaeser S."/>
        </authorList>
    </citation>
    <scope>NUCLEOTIDE SEQUENCE [LARGE SCALE GENOMIC DNA]</scope>
    <source>
        <strain evidence="3 4">DSM 40017</strain>
    </source>
</reference>
<dbReference type="RefSeq" id="WP_059205485.1">
    <property type="nucleotide sequence ID" value="NZ_KQ948658.1"/>
</dbReference>
<evidence type="ECO:0000313" key="3">
    <source>
        <dbReference type="EMBL" id="KUN72731.1"/>
    </source>
</evidence>
<evidence type="ECO:0000256" key="2">
    <source>
        <dbReference type="SAM" id="MobiDB-lite"/>
    </source>
</evidence>
<dbReference type="GO" id="GO:0008410">
    <property type="term" value="F:CoA-transferase activity"/>
    <property type="evidence" value="ECO:0007669"/>
    <property type="project" value="TreeGrafter"/>
</dbReference>
<keyword evidence="1" id="KW-0808">Transferase</keyword>
<dbReference type="SUPFAM" id="SSF89796">
    <property type="entry name" value="CoA-transferase family III (CaiB/BaiF)"/>
    <property type="match status" value="1"/>
</dbReference>
<protein>
    <recommendedName>
        <fullName evidence="5">Carnitine dehydratase</fullName>
    </recommendedName>
</protein>
<dbReference type="Proteomes" id="UP000053669">
    <property type="component" value="Unassembled WGS sequence"/>
</dbReference>